<proteinExistence type="predicted"/>
<protein>
    <recommendedName>
        <fullName evidence="3">Pyridoxal-phosphate dependent enzyme</fullName>
    </recommendedName>
</protein>
<keyword evidence="2" id="KW-1185">Reference proteome</keyword>
<dbReference type="Proteomes" id="UP001500037">
    <property type="component" value="Unassembled WGS sequence"/>
</dbReference>
<organism evidence="1 2">
    <name type="scientific">Kitasatospora nipponensis</name>
    <dbReference type="NCBI Taxonomy" id="258049"/>
    <lineage>
        <taxon>Bacteria</taxon>
        <taxon>Bacillati</taxon>
        <taxon>Actinomycetota</taxon>
        <taxon>Actinomycetes</taxon>
        <taxon>Kitasatosporales</taxon>
        <taxon>Streptomycetaceae</taxon>
        <taxon>Kitasatospora</taxon>
    </lineage>
</organism>
<name>A0ABP4HA38_9ACTN</name>
<reference evidence="2" key="1">
    <citation type="journal article" date="2019" name="Int. J. Syst. Evol. Microbiol.">
        <title>The Global Catalogue of Microorganisms (GCM) 10K type strain sequencing project: providing services to taxonomists for standard genome sequencing and annotation.</title>
        <authorList>
            <consortium name="The Broad Institute Genomics Platform"/>
            <consortium name="The Broad Institute Genome Sequencing Center for Infectious Disease"/>
            <person name="Wu L."/>
            <person name="Ma J."/>
        </authorList>
    </citation>
    <scope>NUCLEOTIDE SEQUENCE [LARGE SCALE GENOMIC DNA]</scope>
    <source>
        <strain evidence="2">JCM 13004</strain>
    </source>
</reference>
<dbReference type="EMBL" id="BAAALF010000107">
    <property type="protein sequence ID" value="GAA1254028.1"/>
    <property type="molecule type" value="Genomic_DNA"/>
</dbReference>
<gene>
    <name evidence="1" type="ORF">GCM10009665_50870</name>
</gene>
<sequence length="90" mass="9311">MGVAEDLEEMGEVGFPKGNGAGIVALLAEVLCCGDVQIDRAVVVVGWAGFAECDELGYQGIPGGGRTRRWGIERAQGPYECFLGCAASCG</sequence>
<evidence type="ECO:0008006" key="3">
    <source>
        <dbReference type="Google" id="ProtNLM"/>
    </source>
</evidence>
<comment type="caution">
    <text evidence="1">The sequence shown here is derived from an EMBL/GenBank/DDBJ whole genome shotgun (WGS) entry which is preliminary data.</text>
</comment>
<evidence type="ECO:0000313" key="2">
    <source>
        <dbReference type="Proteomes" id="UP001500037"/>
    </source>
</evidence>
<evidence type="ECO:0000313" key="1">
    <source>
        <dbReference type="EMBL" id="GAA1254028.1"/>
    </source>
</evidence>
<accession>A0ABP4HA38</accession>